<evidence type="ECO:0000313" key="8">
    <source>
        <dbReference type="Proteomes" id="UP000030669"/>
    </source>
</evidence>
<feature type="signal peptide" evidence="6">
    <location>
        <begin position="1"/>
        <end position="20"/>
    </location>
</feature>
<gene>
    <name evidence="7" type="ORF">GLOTRDRAFT_115917</name>
</gene>
<dbReference type="GO" id="GO:0032259">
    <property type="term" value="P:methylation"/>
    <property type="evidence" value="ECO:0007669"/>
    <property type="project" value="UniProtKB-KW"/>
</dbReference>
<accession>S7Q689</accession>
<dbReference type="GeneID" id="19300113"/>
<dbReference type="OrthoDB" id="422086at2759"/>
<dbReference type="PANTHER" id="PTHR12714:SF9">
    <property type="entry name" value="PROTEIN-S-ISOPRENYLCYSTEINE O-METHYLTRANSFERASE"/>
    <property type="match status" value="1"/>
</dbReference>
<evidence type="ECO:0000256" key="2">
    <source>
        <dbReference type="ARBA" id="ARBA00022692"/>
    </source>
</evidence>
<feature type="transmembrane region" description="Helical" evidence="5">
    <location>
        <begin position="185"/>
        <end position="207"/>
    </location>
</feature>
<keyword evidence="4 5" id="KW-0472">Membrane</keyword>
<keyword evidence="6" id="KW-0732">Signal</keyword>
<keyword evidence="5" id="KW-0949">S-adenosyl-L-methionine</keyword>
<dbReference type="eggNOG" id="ENOG502S9FN">
    <property type="taxonomic scope" value="Eukaryota"/>
</dbReference>
<dbReference type="GO" id="GO:0004671">
    <property type="term" value="F:protein C-terminal S-isoprenylcysteine carboxyl O-methyltransferase activity"/>
    <property type="evidence" value="ECO:0007669"/>
    <property type="project" value="UniProtKB-EC"/>
</dbReference>
<dbReference type="Proteomes" id="UP000030669">
    <property type="component" value="Unassembled WGS sequence"/>
</dbReference>
<keyword evidence="3 5" id="KW-1133">Transmembrane helix</keyword>
<dbReference type="HOGENOM" id="CLU_065200_6_0_1"/>
<dbReference type="InterPro" id="IPR007269">
    <property type="entry name" value="ICMT_MeTrfase"/>
</dbReference>
<feature type="transmembrane region" description="Helical" evidence="5">
    <location>
        <begin position="92"/>
        <end position="113"/>
    </location>
</feature>
<dbReference type="OMA" id="WQAWSKT"/>
<evidence type="ECO:0000256" key="3">
    <source>
        <dbReference type="ARBA" id="ARBA00022989"/>
    </source>
</evidence>
<comment type="similarity">
    <text evidence="5">Belongs to the class VI-like SAM-binding methyltransferase superfamily. Isoprenylcysteine carboxyl methyltransferase family.</text>
</comment>
<sequence length="236" mass="26271">MSLVRVPLTLFVAYNFNVAATPLHPAPSEEERRVYESWETGLVTEVWPRVQRAVIWMGAVCESSAILAYNFPYRPITDHILSALLPAGLPGAALQVTPVFLLGTIMTTVGAYIRCSCYRALGKFFTHQLSIRKDHQLVTTGPYSVVRHPSYAGAAILYPGIQLCVFGRGSLLWASGLLNSRYGRIVVGVAAANAAFMGVMIVSRSLVEDRTLKQQFGETWSRWAEKVRYRIIPYIF</sequence>
<dbReference type="Pfam" id="PF04140">
    <property type="entry name" value="ICMT"/>
    <property type="match status" value="1"/>
</dbReference>
<proteinExistence type="inferred from homology"/>
<dbReference type="GO" id="GO:0005789">
    <property type="term" value="C:endoplasmic reticulum membrane"/>
    <property type="evidence" value="ECO:0007669"/>
    <property type="project" value="UniProtKB-SubCell"/>
</dbReference>
<name>S7Q689_GLOTA</name>
<reference evidence="7 8" key="1">
    <citation type="journal article" date="2012" name="Science">
        <title>The Paleozoic origin of enzymatic lignin decomposition reconstructed from 31 fungal genomes.</title>
        <authorList>
            <person name="Floudas D."/>
            <person name="Binder M."/>
            <person name="Riley R."/>
            <person name="Barry K."/>
            <person name="Blanchette R.A."/>
            <person name="Henrissat B."/>
            <person name="Martinez A.T."/>
            <person name="Otillar R."/>
            <person name="Spatafora J.W."/>
            <person name="Yadav J.S."/>
            <person name="Aerts A."/>
            <person name="Benoit I."/>
            <person name="Boyd A."/>
            <person name="Carlson A."/>
            <person name="Copeland A."/>
            <person name="Coutinho P.M."/>
            <person name="de Vries R.P."/>
            <person name="Ferreira P."/>
            <person name="Findley K."/>
            <person name="Foster B."/>
            <person name="Gaskell J."/>
            <person name="Glotzer D."/>
            <person name="Gorecki P."/>
            <person name="Heitman J."/>
            <person name="Hesse C."/>
            <person name="Hori C."/>
            <person name="Igarashi K."/>
            <person name="Jurgens J.A."/>
            <person name="Kallen N."/>
            <person name="Kersten P."/>
            <person name="Kohler A."/>
            <person name="Kuees U."/>
            <person name="Kumar T.K.A."/>
            <person name="Kuo A."/>
            <person name="LaButti K."/>
            <person name="Larrondo L.F."/>
            <person name="Lindquist E."/>
            <person name="Ling A."/>
            <person name="Lombard V."/>
            <person name="Lucas S."/>
            <person name="Lundell T."/>
            <person name="Martin R."/>
            <person name="McLaughlin D.J."/>
            <person name="Morgenstern I."/>
            <person name="Morin E."/>
            <person name="Murat C."/>
            <person name="Nagy L.G."/>
            <person name="Nolan M."/>
            <person name="Ohm R.A."/>
            <person name="Patyshakuliyeva A."/>
            <person name="Rokas A."/>
            <person name="Ruiz-Duenas F.J."/>
            <person name="Sabat G."/>
            <person name="Salamov A."/>
            <person name="Samejima M."/>
            <person name="Schmutz J."/>
            <person name="Slot J.C."/>
            <person name="St John F."/>
            <person name="Stenlid J."/>
            <person name="Sun H."/>
            <person name="Sun S."/>
            <person name="Syed K."/>
            <person name="Tsang A."/>
            <person name="Wiebenga A."/>
            <person name="Young D."/>
            <person name="Pisabarro A."/>
            <person name="Eastwood D.C."/>
            <person name="Martin F."/>
            <person name="Cullen D."/>
            <person name="Grigoriev I.V."/>
            <person name="Hibbett D.S."/>
        </authorList>
    </citation>
    <scope>NUCLEOTIDE SEQUENCE [LARGE SCALE GENOMIC DNA]</scope>
    <source>
        <strain evidence="7 8">ATCC 11539</strain>
    </source>
</reference>
<organism evidence="7 8">
    <name type="scientific">Gloeophyllum trabeum (strain ATCC 11539 / FP-39264 / Madison 617)</name>
    <name type="common">Brown rot fungus</name>
    <dbReference type="NCBI Taxonomy" id="670483"/>
    <lineage>
        <taxon>Eukaryota</taxon>
        <taxon>Fungi</taxon>
        <taxon>Dikarya</taxon>
        <taxon>Basidiomycota</taxon>
        <taxon>Agaricomycotina</taxon>
        <taxon>Agaricomycetes</taxon>
        <taxon>Gloeophyllales</taxon>
        <taxon>Gloeophyllaceae</taxon>
        <taxon>Gloeophyllum</taxon>
    </lineage>
</organism>
<evidence type="ECO:0000256" key="4">
    <source>
        <dbReference type="ARBA" id="ARBA00023136"/>
    </source>
</evidence>
<comment type="caution">
    <text evidence="5">Lacks conserved residue(s) required for the propagation of feature annotation.</text>
</comment>
<dbReference type="Gene3D" id="1.20.120.1630">
    <property type="match status" value="1"/>
</dbReference>
<protein>
    <recommendedName>
        <fullName evidence="5">Protein-S-isoprenylcysteine O-methyltransferase</fullName>
        <ecNumber evidence="5">2.1.1.100</ecNumber>
    </recommendedName>
</protein>
<keyword evidence="5" id="KW-0808">Transferase</keyword>
<dbReference type="EC" id="2.1.1.100" evidence="5"/>
<dbReference type="EMBL" id="KB469301">
    <property type="protein sequence ID" value="EPQ55576.1"/>
    <property type="molecule type" value="Genomic_DNA"/>
</dbReference>
<evidence type="ECO:0000256" key="5">
    <source>
        <dbReference type="RuleBase" id="RU362022"/>
    </source>
</evidence>
<dbReference type="KEGG" id="gtr:GLOTRDRAFT_115917"/>
<keyword evidence="5" id="KW-0489">Methyltransferase</keyword>
<dbReference type="AlphaFoldDB" id="S7Q689"/>
<evidence type="ECO:0000256" key="1">
    <source>
        <dbReference type="ARBA" id="ARBA00004141"/>
    </source>
</evidence>
<comment type="subcellular location">
    <subcellularLocation>
        <location evidence="5">Endoplasmic reticulum membrane</location>
        <topology evidence="5">Multi-pass membrane protein</topology>
    </subcellularLocation>
    <subcellularLocation>
        <location evidence="1">Membrane</location>
        <topology evidence="1">Multi-pass membrane protein</topology>
    </subcellularLocation>
</comment>
<comment type="catalytic activity">
    <reaction evidence="5">
        <text>[protein]-C-terminal S-[(2E,6E)-farnesyl]-L-cysteine + S-adenosyl-L-methionine = [protein]-C-terminal S-[(2E,6E)-farnesyl]-L-cysteine methyl ester + S-adenosyl-L-homocysteine</text>
        <dbReference type="Rhea" id="RHEA:21672"/>
        <dbReference type="Rhea" id="RHEA-COMP:12125"/>
        <dbReference type="Rhea" id="RHEA-COMP:12126"/>
        <dbReference type="ChEBI" id="CHEBI:57856"/>
        <dbReference type="ChEBI" id="CHEBI:59789"/>
        <dbReference type="ChEBI" id="CHEBI:90510"/>
        <dbReference type="ChEBI" id="CHEBI:90511"/>
        <dbReference type="EC" id="2.1.1.100"/>
    </reaction>
</comment>
<dbReference type="RefSeq" id="XP_007865653.1">
    <property type="nucleotide sequence ID" value="XM_007867462.1"/>
</dbReference>
<dbReference type="PANTHER" id="PTHR12714">
    <property type="entry name" value="PROTEIN-S ISOPRENYLCYSTEINE O-METHYLTRANSFERASE"/>
    <property type="match status" value="1"/>
</dbReference>
<evidence type="ECO:0000256" key="6">
    <source>
        <dbReference type="SAM" id="SignalP"/>
    </source>
</evidence>
<keyword evidence="5" id="KW-0256">Endoplasmic reticulum</keyword>
<keyword evidence="8" id="KW-1185">Reference proteome</keyword>
<evidence type="ECO:0000313" key="7">
    <source>
        <dbReference type="EMBL" id="EPQ55576.1"/>
    </source>
</evidence>
<keyword evidence="2 5" id="KW-0812">Transmembrane</keyword>
<feature type="transmembrane region" description="Helical" evidence="5">
    <location>
        <begin position="151"/>
        <end position="173"/>
    </location>
</feature>
<feature type="chain" id="PRO_5004543965" description="Protein-S-isoprenylcysteine O-methyltransferase" evidence="6">
    <location>
        <begin position="21"/>
        <end position="236"/>
    </location>
</feature>